<gene>
    <name evidence="3" type="ORF">C8P69_102560</name>
</gene>
<proteinExistence type="predicted"/>
<name>A0A2T4ZGZ3_9HYPH</name>
<feature type="region of interest" description="Disordered" evidence="1">
    <location>
        <begin position="187"/>
        <end position="207"/>
    </location>
</feature>
<reference evidence="3 4" key="1">
    <citation type="submission" date="2018-04" db="EMBL/GenBank/DDBJ databases">
        <title>Genomic Encyclopedia of Archaeal and Bacterial Type Strains, Phase II (KMG-II): from individual species to whole genera.</title>
        <authorList>
            <person name="Goeker M."/>
        </authorList>
    </citation>
    <scope>NUCLEOTIDE SEQUENCE [LARGE SCALE GENOMIC DNA]</scope>
    <source>
        <strain evidence="3 4">DSM 25521</strain>
    </source>
</reference>
<evidence type="ECO:0000256" key="2">
    <source>
        <dbReference type="SAM" id="SignalP"/>
    </source>
</evidence>
<evidence type="ECO:0000313" key="4">
    <source>
        <dbReference type="Proteomes" id="UP000241808"/>
    </source>
</evidence>
<evidence type="ECO:0000256" key="1">
    <source>
        <dbReference type="SAM" id="MobiDB-lite"/>
    </source>
</evidence>
<organism evidence="3 4">
    <name type="scientific">Phreatobacter oligotrophus</name>
    <dbReference type="NCBI Taxonomy" id="1122261"/>
    <lineage>
        <taxon>Bacteria</taxon>
        <taxon>Pseudomonadati</taxon>
        <taxon>Pseudomonadota</taxon>
        <taxon>Alphaproteobacteria</taxon>
        <taxon>Hyphomicrobiales</taxon>
        <taxon>Phreatobacteraceae</taxon>
        <taxon>Phreatobacter</taxon>
    </lineage>
</organism>
<feature type="region of interest" description="Disordered" evidence="1">
    <location>
        <begin position="24"/>
        <end position="56"/>
    </location>
</feature>
<dbReference type="AlphaFoldDB" id="A0A2T4ZGZ3"/>
<protein>
    <submittedName>
        <fullName evidence="3">LTXXQ motif family protein</fullName>
    </submittedName>
</protein>
<comment type="caution">
    <text evidence="3">The sequence shown here is derived from an EMBL/GenBank/DDBJ whole genome shotgun (WGS) entry which is preliminary data.</text>
</comment>
<dbReference type="EMBL" id="PZZL01000002">
    <property type="protein sequence ID" value="PTM61173.1"/>
    <property type="molecule type" value="Genomic_DNA"/>
</dbReference>
<dbReference type="OrthoDB" id="8451554at2"/>
<keyword evidence="2" id="KW-0732">Signal</keyword>
<evidence type="ECO:0000313" key="3">
    <source>
        <dbReference type="EMBL" id="PTM61173.1"/>
    </source>
</evidence>
<dbReference type="GO" id="GO:0042597">
    <property type="term" value="C:periplasmic space"/>
    <property type="evidence" value="ECO:0007669"/>
    <property type="project" value="InterPro"/>
</dbReference>
<dbReference type="InterPro" id="IPR012899">
    <property type="entry name" value="LTXXQ"/>
</dbReference>
<sequence>MKTRIIAAGVAASMALAAAALAQPAPGPRGPGGPPGPDAAGPGPDGPRGPGWRRMMNPEDRAAMTDARIAGLKAMLRLTPDQERHWPALETALREAASQRDARMTERMQRWREMRENRDAARPDPVQRLRTAADRMAANAATMRKLADAAGPLYASLDEAQKRRIDRVMERGGRMGWGPGMGMGGGWGGHGGHGGRGEGRGGEGGRL</sequence>
<feature type="signal peptide" evidence="2">
    <location>
        <begin position="1"/>
        <end position="22"/>
    </location>
</feature>
<feature type="compositionally biased region" description="Pro residues" evidence="1">
    <location>
        <begin position="25"/>
        <end position="37"/>
    </location>
</feature>
<keyword evidence="4" id="KW-1185">Reference proteome</keyword>
<feature type="chain" id="PRO_5015768338" evidence="2">
    <location>
        <begin position="23"/>
        <end position="207"/>
    </location>
</feature>
<dbReference type="Proteomes" id="UP000241808">
    <property type="component" value="Unassembled WGS sequence"/>
</dbReference>
<accession>A0A2T4ZGZ3</accession>
<feature type="compositionally biased region" description="Basic and acidic residues" evidence="1">
    <location>
        <begin position="195"/>
        <end position="207"/>
    </location>
</feature>
<dbReference type="Pfam" id="PF07813">
    <property type="entry name" value="LTXXQ"/>
    <property type="match status" value="1"/>
</dbReference>
<dbReference type="RefSeq" id="WP_108175313.1">
    <property type="nucleotide sequence ID" value="NZ_PZZL01000002.1"/>
</dbReference>